<evidence type="ECO:0000256" key="3">
    <source>
        <dbReference type="ARBA" id="ARBA00014389"/>
    </source>
</evidence>
<keyword evidence="7 11" id="KW-0543">Viral nucleoprotein</keyword>
<protein>
    <recommendedName>
        <fullName evidence="3">Nucleoprotein</fullName>
    </recommendedName>
    <alternativeName>
        <fullName evidence="9">Nucleocapsid protein</fullName>
    </alternativeName>
</protein>
<proteinExistence type="predicted"/>
<accession>A0A8A1FWB7</accession>
<dbReference type="Pfam" id="PF05733">
    <property type="entry name" value="Tenui_N"/>
    <property type="match status" value="1"/>
</dbReference>
<name>A0A8A1FWB7_9VIRU</name>
<reference evidence="11" key="1">
    <citation type="submission" date="2021-02" db="EMBL/GenBank/DDBJ databases">
        <title>Tick virome exploitation from camel in Kenya.</title>
        <authorList>
            <person name="Zhang Y."/>
            <person name="Shen S."/>
            <person name="Deng F."/>
        </authorList>
    </citation>
    <scope>NUCLEOTIDE SEQUENCE</scope>
    <source>
        <strain evidence="11">IFTV</strain>
    </source>
</reference>
<evidence type="ECO:0000256" key="2">
    <source>
        <dbReference type="ARBA" id="ARBA00004328"/>
    </source>
</evidence>
<evidence type="ECO:0000313" key="11">
    <source>
        <dbReference type="EMBL" id="QSR83612.1"/>
    </source>
</evidence>
<dbReference type="EMBL" id="MW561969">
    <property type="protein sequence ID" value="QSR83612.1"/>
    <property type="molecule type" value="Genomic_RNA"/>
</dbReference>
<evidence type="ECO:0000256" key="10">
    <source>
        <dbReference type="SAM" id="MobiDB-lite"/>
    </source>
</evidence>
<feature type="region of interest" description="Disordered" evidence="10">
    <location>
        <begin position="1"/>
        <end position="35"/>
    </location>
</feature>
<evidence type="ECO:0000256" key="8">
    <source>
        <dbReference type="ARBA" id="ARBA00023200"/>
    </source>
</evidence>
<keyword evidence="4" id="KW-0167">Capsid protein</keyword>
<dbReference type="InterPro" id="IPR009522">
    <property type="entry name" value="Capsid_Phlebovir/Tenuivir"/>
</dbReference>
<dbReference type="GO" id="GO:0030430">
    <property type="term" value="C:host cell cytoplasm"/>
    <property type="evidence" value="ECO:0007669"/>
    <property type="project" value="UniProtKB-SubCell"/>
</dbReference>
<keyword evidence="5" id="KW-0946">Virion</keyword>
<dbReference type="GO" id="GO:0003723">
    <property type="term" value="F:RNA binding"/>
    <property type="evidence" value="ECO:0007669"/>
    <property type="project" value="UniProtKB-KW"/>
</dbReference>
<comment type="subcellular location">
    <subcellularLocation>
        <location evidence="1">Host cytoplasm</location>
    </subcellularLocation>
    <subcellularLocation>
        <location evidence="2">Virion</location>
    </subcellularLocation>
</comment>
<keyword evidence="8" id="KW-1035">Host cytoplasm</keyword>
<evidence type="ECO:0000256" key="1">
    <source>
        <dbReference type="ARBA" id="ARBA00004192"/>
    </source>
</evidence>
<evidence type="ECO:0000256" key="6">
    <source>
        <dbReference type="ARBA" id="ARBA00022884"/>
    </source>
</evidence>
<organism evidence="11">
    <name type="scientific">Iftin tick virus</name>
    <dbReference type="NCBI Taxonomy" id="2816850"/>
    <lineage>
        <taxon>Viruses</taxon>
        <taxon>Riboviria</taxon>
        <taxon>Orthornavirae</taxon>
        <taxon>Negarnaviricota</taxon>
        <taxon>Polyploviricotina</taxon>
        <taxon>Bunyaviricetes</taxon>
        <taxon>Hareavirales</taxon>
        <taxon>Phenuiviridae</taxon>
        <taxon>Phlebovirus</taxon>
    </lineage>
</organism>
<sequence>MAQVLAAPGAPGGNRGGGGGPVRRQPLPEPGDDATDEEVLEWGASLAEENIRQLTSNQLMRLVDAFNNGDFMEEDFVALAELVQYQGFNPALTAKALWLVKKAKEVSNEKFRDDITLGCVLFLTRGTNLVNMVKRMSEEGQKLVNNFVQQYAIKKGQVNADELTLSRIALTFYPVTIQAARAVSDMLPFTLAEMRNLCPGYPAAMMTQAFTSAIPVGKAYENDLAQAHCLFLIEFAKVINPAQREKGDALVLDGFISAFKAALKARRPERNPNHVRLLQDMGVLTTPRPEEQEGPVEAVVAAATVFRTKFGNMKF</sequence>
<dbReference type="GO" id="GO:0019013">
    <property type="term" value="C:viral nucleocapsid"/>
    <property type="evidence" value="ECO:0007669"/>
    <property type="project" value="UniProtKB-KW"/>
</dbReference>
<evidence type="ECO:0000256" key="7">
    <source>
        <dbReference type="ARBA" id="ARBA00023086"/>
    </source>
</evidence>
<evidence type="ECO:0000256" key="5">
    <source>
        <dbReference type="ARBA" id="ARBA00022844"/>
    </source>
</evidence>
<evidence type="ECO:0000256" key="4">
    <source>
        <dbReference type="ARBA" id="ARBA00022561"/>
    </source>
</evidence>
<evidence type="ECO:0000256" key="9">
    <source>
        <dbReference type="ARBA" id="ARBA00033344"/>
    </source>
</evidence>
<feature type="compositionally biased region" description="Gly residues" evidence="10">
    <location>
        <begin position="10"/>
        <end position="21"/>
    </location>
</feature>
<keyword evidence="6" id="KW-0694">RNA-binding</keyword>